<proteinExistence type="predicted"/>
<dbReference type="RefSeq" id="WP_114643612.1">
    <property type="nucleotide sequence ID" value="NZ_JAACIO010000040.1"/>
</dbReference>
<organism evidence="2 3">
    <name type="scientific">Psychrilyobacter piezotolerans</name>
    <dbReference type="NCBI Taxonomy" id="2293438"/>
    <lineage>
        <taxon>Bacteria</taxon>
        <taxon>Fusobacteriati</taxon>
        <taxon>Fusobacteriota</taxon>
        <taxon>Fusobacteriia</taxon>
        <taxon>Fusobacteriales</taxon>
        <taxon>Fusobacteriaceae</taxon>
        <taxon>Psychrilyobacter</taxon>
    </lineage>
</organism>
<reference evidence="2 3" key="1">
    <citation type="submission" date="2018-08" db="EMBL/GenBank/DDBJ databases">
        <title>Draft genome sequence of Psychrilyobacter sp. strain SD5 isolated from Black Sea water.</title>
        <authorList>
            <person name="Yadav S."/>
            <person name="Villanueva L."/>
            <person name="Damste J.S.S."/>
        </authorList>
    </citation>
    <scope>NUCLEOTIDE SEQUENCE [LARGE SCALE GENOMIC DNA]</scope>
    <source>
        <strain evidence="2 3">SD5</strain>
    </source>
</reference>
<evidence type="ECO:0000313" key="2">
    <source>
        <dbReference type="EMBL" id="REI39505.1"/>
    </source>
</evidence>
<accession>A0ABX9KDL2</accession>
<name>A0ABX9KDL2_9FUSO</name>
<comment type="caution">
    <text evidence="2">The sequence shown here is derived from an EMBL/GenBank/DDBJ whole genome shotgun (WGS) entry which is preliminary data.</text>
</comment>
<feature type="transmembrane region" description="Helical" evidence="1">
    <location>
        <begin position="93"/>
        <end position="116"/>
    </location>
</feature>
<keyword evidence="3" id="KW-1185">Reference proteome</keyword>
<dbReference type="Proteomes" id="UP000263486">
    <property type="component" value="Unassembled WGS sequence"/>
</dbReference>
<feature type="transmembrane region" description="Helical" evidence="1">
    <location>
        <begin position="44"/>
        <end position="62"/>
    </location>
</feature>
<protein>
    <submittedName>
        <fullName evidence="2">Uncharacterized protein</fullName>
    </submittedName>
</protein>
<dbReference type="EMBL" id="QUAJ01000042">
    <property type="protein sequence ID" value="REI39505.1"/>
    <property type="molecule type" value="Genomic_DNA"/>
</dbReference>
<feature type="transmembrane region" description="Helical" evidence="1">
    <location>
        <begin position="68"/>
        <end position="86"/>
    </location>
</feature>
<evidence type="ECO:0000313" key="3">
    <source>
        <dbReference type="Proteomes" id="UP000263486"/>
    </source>
</evidence>
<keyword evidence="1" id="KW-0812">Transmembrane</keyword>
<keyword evidence="1" id="KW-1133">Transmembrane helix</keyword>
<evidence type="ECO:0000256" key="1">
    <source>
        <dbReference type="SAM" id="Phobius"/>
    </source>
</evidence>
<keyword evidence="1" id="KW-0472">Membrane</keyword>
<sequence length="140" mass="16024">MRMEKGKYVIEGEAEEIIDFVGKTGFDLDRYFADSKKKYVFNKFDFGSIILFLILLLPLLKLDHSDNYLFIVIIEICLIGTILSRIQLIFKNLFVTGTILVVFIFSLFLSIGLYTIQDVKVKGDKAVNKILKIDGTKDSK</sequence>
<gene>
    <name evidence="2" type="ORF">DYH56_14640</name>
</gene>